<dbReference type="NCBIfam" id="TIGR00945">
    <property type="entry name" value="tatC"/>
    <property type="match status" value="1"/>
</dbReference>
<feature type="transmembrane region" description="Helical" evidence="5">
    <location>
        <begin position="165"/>
        <end position="189"/>
    </location>
</feature>
<dbReference type="STRING" id="1543721.AAY24_15325"/>
<dbReference type="AlphaFoldDB" id="A0A558CZB2"/>
<comment type="caution">
    <text evidence="7">The sequence shown here is derived from an EMBL/GenBank/DDBJ whole genome shotgun (WGS) entry which is preliminary data.</text>
</comment>
<feature type="transmembrane region" description="Helical" evidence="5">
    <location>
        <begin position="224"/>
        <end position="244"/>
    </location>
</feature>
<feature type="region of interest" description="Disordered" evidence="6">
    <location>
        <begin position="251"/>
        <end position="278"/>
    </location>
</feature>
<name>A0A558CZB2_9GAMM</name>
<keyword evidence="5" id="KW-1003">Cell membrane</keyword>
<proteinExistence type="inferred from homology"/>
<dbReference type="HAMAP" id="MF_00902">
    <property type="entry name" value="TatC"/>
    <property type="match status" value="1"/>
</dbReference>
<dbReference type="GO" id="GO:0033281">
    <property type="term" value="C:TAT protein transport complex"/>
    <property type="evidence" value="ECO:0007669"/>
    <property type="project" value="UniProtKB-UniRule"/>
</dbReference>
<dbReference type="PROSITE" id="PS01218">
    <property type="entry name" value="TATC"/>
    <property type="match status" value="1"/>
</dbReference>
<keyword evidence="5" id="KW-0811">Translocation</keyword>
<keyword evidence="2 5" id="KW-0812">Transmembrane</keyword>
<comment type="function">
    <text evidence="5">Part of the twin-arginine translocation (Tat) system that transports large folded proteins containing a characteristic twin-arginine motif in their signal peptide across membranes. Together with TatB, TatC is part of a receptor directly interacting with Tat signal peptides.</text>
</comment>
<dbReference type="EMBL" id="VMRY01000044">
    <property type="protein sequence ID" value="TVT54109.1"/>
    <property type="molecule type" value="Genomic_DNA"/>
</dbReference>
<comment type="similarity">
    <text evidence="5">Belongs to the TatC family.</text>
</comment>
<dbReference type="PANTHER" id="PTHR30371">
    <property type="entry name" value="SEC-INDEPENDENT PROTEIN TRANSLOCASE PROTEIN TATC"/>
    <property type="match status" value="1"/>
</dbReference>
<keyword evidence="4 5" id="KW-0472">Membrane</keyword>
<evidence type="ECO:0000313" key="8">
    <source>
        <dbReference type="Proteomes" id="UP000317355"/>
    </source>
</evidence>
<accession>A0A558CZB2</accession>
<dbReference type="PRINTS" id="PR01840">
    <property type="entry name" value="TATCFAMILY"/>
</dbReference>
<keyword evidence="5" id="KW-0813">Transport</keyword>
<protein>
    <recommendedName>
        <fullName evidence="5">Sec-independent protein translocase protein TatC</fullName>
    </recommendedName>
</protein>
<gene>
    <name evidence="5 7" type="primary">tatC</name>
    <name evidence="7" type="ORF">FHK82_11005</name>
</gene>
<dbReference type="Pfam" id="PF00902">
    <property type="entry name" value="TatC"/>
    <property type="match status" value="1"/>
</dbReference>
<organism evidence="7 8">
    <name type="scientific">Sedimenticola thiotaurini</name>
    <dbReference type="NCBI Taxonomy" id="1543721"/>
    <lineage>
        <taxon>Bacteria</taxon>
        <taxon>Pseudomonadati</taxon>
        <taxon>Pseudomonadota</taxon>
        <taxon>Gammaproteobacteria</taxon>
        <taxon>Chromatiales</taxon>
        <taxon>Sedimenticolaceae</taxon>
        <taxon>Sedimenticola</taxon>
    </lineage>
</organism>
<reference evidence="7 8" key="1">
    <citation type="submission" date="2019-07" db="EMBL/GenBank/DDBJ databases">
        <title>The pathways for chlorine oxyanion respiration interact through the shared metabolite chlorate.</title>
        <authorList>
            <person name="Barnum T.P."/>
            <person name="Cheng Y."/>
            <person name="Hill K.A."/>
            <person name="Lucas L.N."/>
            <person name="Carlson H.K."/>
            <person name="Coates J.D."/>
        </authorList>
    </citation>
    <scope>NUCLEOTIDE SEQUENCE [LARGE SCALE GENOMIC DNA]</scope>
    <source>
        <strain evidence="7">BK-3</strain>
    </source>
</reference>
<evidence type="ECO:0000256" key="2">
    <source>
        <dbReference type="ARBA" id="ARBA00022692"/>
    </source>
</evidence>
<dbReference type="PANTHER" id="PTHR30371:SF0">
    <property type="entry name" value="SEC-INDEPENDENT PROTEIN TRANSLOCASE PROTEIN TATC, CHLOROPLASTIC-RELATED"/>
    <property type="match status" value="1"/>
</dbReference>
<dbReference type="GO" id="GO:0009977">
    <property type="term" value="F:proton motive force dependent protein transmembrane transporter activity"/>
    <property type="evidence" value="ECO:0007669"/>
    <property type="project" value="TreeGrafter"/>
</dbReference>
<dbReference type="GO" id="GO:0065002">
    <property type="term" value="P:intracellular protein transmembrane transport"/>
    <property type="evidence" value="ECO:0007669"/>
    <property type="project" value="TreeGrafter"/>
</dbReference>
<evidence type="ECO:0000256" key="3">
    <source>
        <dbReference type="ARBA" id="ARBA00022989"/>
    </source>
</evidence>
<comment type="subunit">
    <text evidence="5">The Tat system comprises two distinct complexes: a TatABC complex, containing multiple copies of TatA, TatB and TatC subunits, and a separate TatA complex, containing only TatA subunits. Substrates initially bind to the TatABC complex, which probably triggers association of the separate TatA complex to form the active translocon.</text>
</comment>
<evidence type="ECO:0000256" key="5">
    <source>
        <dbReference type="HAMAP-Rule" id="MF_00902"/>
    </source>
</evidence>
<evidence type="ECO:0000256" key="1">
    <source>
        <dbReference type="ARBA" id="ARBA00004141"/>
    </source>
</evidence>
<feature type="transmembrane region" description="Helical" evidence="5">
    <location>
        <begin position="124"/>
        <end position="145"/>
    </location>
</feature>
<dbReference type="InterPro" id="IPR002033">
    <property type="entry name" value="TatC"/>
</dbReference>
<feature type="transmembrane region" description="Helical" evidence="5">
    <location>
        <begin position="84"/>
        <end position="103"/>
    </location>
</feature>
<sequence>MTTQNDGASDSLTEQPFVTHLLELRDRLIRAVAAVGVIFACLFYFNNDIYVMVAGPLMAHLPEGSSMIATEVASPFLTPFKLTLMSSIFLGMPFILYQLWSFIAPGLYKHEKRLMIPLVASSAFLFYVGVLFAYFVVFPLVFAFMAGTTPDGVVMATDIAKYLDFVLSLFFAFGLAFEVPIATIILVSMGMTTPDKLVEKRPYIIVGAFALGMLLTPPDVISQTLLALPMWILFEIGVFFSRIIKRDKERREAADEGEQETGSSGSTAPEKPAPAAPAAAAFVTDPAFEMDDSPLDLERFTPLTEEELDAELDIIEAEESEAEDEDEESGDLGESDDDGMYDDIIDEKLRRVQALRDEGEEVKARGLLYEILGEANEEQAKVARNILDQLDEDY</sequence>
<evidence type="ECO:0000256" key="4">
    <source>
        <dbReference type="ARBA" id="ARBA00023136"/>
    </source>
</evidence>
<dbReference type="Proteomes" id="UP000317355">
    <property type="component" value="Unassembled WGS sequence"/>
</dbReference>
<evidence type="ECO:0000313" key="7">
    <source>
        <dbReference type="EMBL" id="TVT54109.1"/>
    </source>
</evidence>
<dbReference type="InterPro" id="IPR019820">
    <property type="entry name" value="Sec-indep_translocase_CS"/>
</dbReference>
<feature type="transmembrane region" description="Helical" evidence="5">
    <location>
        <begin position="201"/>
        <end position="218"/>
    </location>
</feature>
<keyword evidence="5" id="KW-0653">Protein transport</keyword>
<feature type="transmembrane region" description="Helical" evidence="5">
    <location>
        <begin position="28"/>
        <end position="45"/>
    </location>
</feature>
<comment type="subcellular location">
    <subcellularLocation>
        <location evidence="5">Cell membrane</location>
        <topology evidence="5">Multi-pass membrane protein</topology>
    </subcellularLocation>
    <subcellularLocation>
        <location evidence="1">Membrane</location>
        <topology evidence="1">Multi-pass membrane protein</topology>
    </subcellularLocation>
</comment>
<evidence type="ECO:0000256" key="6">
    <source>
        <dbReference type="SAM" id="MobiDB-lite"/>
    </source>
</evidence>
<keyword evidence="3 5" id="KW-1133">Transmembrane helix</keyword>
<feature type="region of interest" description="Disordered" evidence="6">
    <location>
        <begin position="318"/>
        <end position="341"/>
    </location>
</feature>
<dbReference type="GO" id="GO:0043953">
    <property type="term" value="P:protein transport by the Tat complex"/>
    <property type="evidence" value="ECO:0007669"/>
    <property type="project" value="UniProtKB-UniRule"/>
</dbReference>